<dbReference type="PANTHER" id="PTHR37804">
    <property type="entry name" value="CDAA REGULATORY PROTEIN CDAR"/>
    <property type="match status" value="1"/>
</dbReference>
<feature type="transmembrane region" description="Helical" evidence="1">
    <location>
        <begin position="12"/>
        <end position="29"/>
    </location>
</feature>
<dbReference type="PANTHER" id="PTHR37804:SF1">
    <property type="entry name" value="CDAA REGULATORY PROTEIN CDAR"/>
    <property type="match status" value="1"/>
</dbReference>
<keyword evidence="1" id="KW-0812">Transmembrane</keyword>
<evidence type="ECO:0000256" key="1">
    <source>
        <dbReference type="SAM" id="Phobius"/>
    </source>
</evidence>
<organism evidence="2 3">
    <name type="scientific">Arcicella aurantiaca</name>
    <dbReference type="NCBI Taxonomy" id="591202"/>
    <lineage>
        <taxon>Bacteria</taxon>
        <taxon>Pseudomonadati</taxon>
        <taxon>Bacteroidota</taxon>
        <taxon>Cytophagia</taxon>
        <taxon>Cytophagales</taxon>
        <taxon>Flectobacillaceae</taxon>
        <taxon>Arcicella</taxon>
    </lineage>
</organism>
<evidence type="ECO:0000313" key="3">
    <source>
        <dbReference type="Proteomes" id="UP000245489"/>
    </source>
</evidence>
<keyword evidence="1" id="KW-0472">Membrane</keyword>
<dbReference type="EMBL" id="QGGO01000015">
    <property type="protein sequence ID" value="PWK24492.1"/>
    <property type="molecule type" value="Genomic_DNA"/>
</dbReference>
<reference evidence="2 3" key="1">
    <citation type="submission" date="2018-05" db="EMBL/GenBank/DDBJ databases">
        <title>Genomic Encyclopedia of Archaeal and Bacterial Type Strains, Phase II (KMG-II): from individual species to whole genera.</title>
        <authorList>
            <person name="Goeker M."/>
        </authorList>
    </citation>
    <scope>NUCLEOTIDE SEQUENCE [LARGE SCALE GENOMIC DNA]</scope>
    <source>
        <strain evidence="2 3">DSM 22214</strain>
    </source>
</reference>
<comment type="caution">
    <text evidence="2">The sequence shown here is derived from an EMBL/GenBank/DDBJ whole genome shotgun (WGS) entry which is preliminary data.</text>
</comment>
<proteinExistence type="predicted"/>
<dbReference type="Gene3D" id="2.170.120.40">
    <property type="entry name" value="YbbR-like domain"/>
    <property type="match status" value="1"/>
</dbReference>
<dbReference type="InterPro" id="IPR053154">
    <property type="entry name" value="c-di-AMP_regulator"/>
</dbReference>
<keyword evidence="3" id="KW-1185">Reference proteome</keyword>
<name>A0A316E4L6_9BACT</name>
<protein>
    <recommendedName>
        <fullName evidence="4">YbbR-like protein</fullName>
    </recommendedName>
</protein>
<sequence>MKTASSKTDIKAIFISLLAAIIFWVMNALNKDGYSQRMSFPLKFSYNDSLYIPTQPLPEKISVNVSGNGWNLLRKAFALDITPVKYSIEKPLKTRYLNTGSLADSLSEYIKDVKVNYVVADRFDLEFDRKVTKQFIVKVDSSSIPLKERYVISSLINVNPRTVSLEGPESVLEGMGSTIYVKIPGKRLQDNFDDEIKLPISQNSLIKPNKDRVAVSFEVSELLK</sequence>
<accession>A0A316E4L6</accession>
<dbReference type="OrthoDB" id="1115707at2"/>
<gene>
    <name evidence="2" type="ORF">LV89_03005</name>
</gene>
<evidence type="ECO:0008006" key="4">
    <source>
        <dbReference type="Google" id="ProtNLM"/>
    </source>
</evidence>
<dbReference type="AlphaFoldDB" id="A0A316E4L6"/>
<dbReference type="Proteomes" id="UP000245489">
    <property type="component" value="Unassembled WGS sequence"/>
</dbReference>
<dbReference type="RefSeq" id="WP_109743716.1">
    <property type="nucleotide sequence ID" value="NZ_QGGO01000015.1"/>
</dbReference>
<keyword evidence="1" id="KW-1133">Transmembrane helix</keyword>
<evidence type="ECO:0000313" key="2">
    <source>
        <dbReference type="EMBL" id="PWK24492.1"/>
    </source>
</evidence>